<organism evidence="3 4">
    <name type="scientific">Arthrobacter mobilis</name>
    <dbReference type="NCBI Taxonomy" id="2724944"/>
    <lineage>
        <taxon>Bacteria</taxon>
        <taxon>Bacillati</taxon>
        <taxon>Actinomycetota</taxon>
        <taxon>Actinomycetes</taxon>
        <taxon>Micrococcales</taxon>
        <taxon>Micrococcaceae</taxon>
        <taxon>Arthrobacter</taxon>
    </lineage>
</organism>
<dbReference type="RefSeq" id="WP_168488207.1">
    <property type="nucleotide sequence ID" value="NZ_JAAZSQ010000020.1"/>
</dbReference>
<comment type="caution">
    <text evidence="3">The sequence shown here is derived from an EMBL/GenBank/DDBJ whole genome shotgun (WGS) entry which is preliminary data.</text>
</comment>
<name>A0A7X6HFE2_9MICC</name>
<sequence>MLTPDSLELADPQVVADLRTFVVRARAADDGAVHLSASGTVLAAYVCLMRPRFLGEAVPTVLGLRTMRLAKPAEAELTVSLASVADRLARMAGHAVVLSLPPTRVTESWTGVLPPRSGWSPAGRLPSALLEEAARDGARRVAEAVPESAGRPVVDGLRSAVWGAQLTAADRPVEPPVPAGAAFAAMALGFLDGHDVDVFTNGRWTRLSTGRGHVLVRSGASL</sequence>
<feature type="domain" description="DUF8010" evidence="1">
    <location>
        <begin position="5"/>
        <end position="105"/>
    </location>
</feature>
<proteinExistence type="predicted"/>
<evidence type="ECO:0000313" key="3">
    <source>
        <dbReference type="EMBL" id="NKX56149.1"/>
    </source>
</evidence>
<evidence type="ECO:0000259" key="1">
    <source>
        <dbReference type="Pfam" id="PF26035"/>
    </source>
</evidence>
<feature type="domain" description="DUF8185" evidence="2">
    <location>
        <begin position="114"/>
        <end position="220"/>
    </location>
</feature>
<dbReference type="InterPro" id="IPR058498">
    <property type="entry name" value="DUF8185"/>
</dbReference>
<dbReference type="Pfam" id="PF26572">
    <property type="entry name" value="DUF8185"/>
    <property type="match status" value="1"/>
</dbReference>
<keyword evidence="4" id="KW-1185">Reference proteome</keyword>
<protein>
    <submittedName>
        <fullName evidence="3">Uncharacterized protein</fullName>
    </submittedName>
</protein>
<dbReference type="Proteomes" id="UP000544090">
    <property type="component" value="Unassembled WGS sequence"/>
</dbReference>
<reference evidence="3 4" key="1">
    <citation type="submission" date="2020-04" db="EMBL/GenBank/DDBJ databases">
        <title>Arthrobacter sp. nov.</title>
        <authorList>
            <person name="Liu S."/>
        </authorList>
    </citation>
    <scope>NUCLEOTIDE SEQUENCE [LARGE SCALE GENOMIC DNA]</scope>
    <source>
        <strain evidence="3 4">E918</strain>
    </source>
</reference>
<evidence type="ECO:0000313" key="4">
    <source>
        <dbReference type="Proteomes" id="UP000544090"/>
    </source>
</evidence>
<dbReference type="AlphaFoldDB" id="A0A7X6HFE2"/>
<dbReference type="InterPro" id="IPR058323">
    <property type="entry name" value="DUF8010"/>
</dbReference>
<dbReference type="Pfam" id="PF26035">
    <property type="entry name" value="DUF8010"/>
    <property type="match status" value="1"/>
</dbReference>
<evidence type="ECO:0000259" key="2">
    <source>
        <dbReference type="Pfam" id="PF26572"/>
    </source>
</evidence>
<accession>A0A7X6HFE2</accession>
<dbReference type="EMBL" id="JAAZSQ010000020">
    <property type="protein sequence ID" value="NKX56149.1"/>
    <property type="molecule type" value="Genomic_DNA"/>
</dbReference>
<gene>
    <name evidence="3" type="ORF">HGG74_16735</name>
</gene>